<dbReference type="Proteomes" id="UP000448292">
    <property type="component" value="Unassembled WGS sequence"/>
</dbReference>
<dbReference type="InterPro" id="IPR029063">
    <property type="entry name" value="SAM-dependent_MTases_sf"/>
</dbReference>
<dbReference type="AlphaFoldDB" id="A0A7M3MA72"/>
<dbReference type="EMBL" id="QMIE01000024">
    <property type="protein sequence ID" value="TVM14494.1"/>
    <property type="molecule type" value="Genomic_DNA"/>
</dbReference>
<proteinExistence type="predicted"/>
<dbReference type="PANTHER" id="PTHR43667">
    <property type="entry name" value="CYCLOPROPANE-FATTY-ACYL-PHOSPHOLIPID SYNTHASE"/>
    <property type="match status" value="1"/>
</dbReference>
<accession>A0A7M3MA72</accession>
<dbReference type="PANTHER" id="PTHR43667:SF2">
    <property type="entry name" value="FATTY ACID C-METHYL TRANSFERASE"/>
    <property type="match status" value="1"/>
</dbReference>
<dbReference type="Pfam" id="PF13649">
    <property type="entry name" value="Methyltransf_25"/>
    <property type="match status" value="1"/>
</dbReference>
<dbReference type="GO" id="GO:0032259">
    <property type="term" value="P:methylation"/>
    <property type="evidence" value="ECO:0007669"/>
    <property type="project" value="UniProtKB-KW"/>
</dbReference>
<protein>
    <submittedName>
        <fullName evidence="2">SAM-dependent methyltransferase</fullName>
    </submittedName>
</protein>
<evidence type="ECO:0000313" key="3">
    <source>
        <dbReference type="Proteomes" id="UP000448292"/>
    </source>
</evidence>
<dbReference type="Gene3D" id="3.40.50.150">
    <property type="entry name" value="Vaccinia Virus protein VP39"/>
    <property type="match status" value="1"/>
</dbReference>
<name>A0A7M3MA72_9BACT</name>
<dbReference type="OrthoDB" id="21342at2"/>
<sequence>MNHSEQTVKMTVDEMTDASHWERLWAERWDARERLYVGEAHLGYWQARAEDFSDGRRACDYDFGRKIVDALSPYLPEKAEVLDVGCGPGSLLIPLSQAGHHVTAVEPAQRMIDELQANAAAAGIGAYEVISRVWQEVDVEGLAGRFDLALSSITMWMFRDLRTQLERLEQVSRGLCCVVGGASRETSGHSDGLWSAIMGDIPQPGYSEFPLAFNLLYAMGRLPEVRIVDYRTERSVESKTRQQKLFYTKYAKLTPKVEKLIEEKVKTSSESGMVQESCKASVVFWQSPAGNDASVE</sequence>
<dbReference type="CDD" id="cd02440">
    <property type="entry name" value="AdoMet_MTases"/>
    <property type="match status" value="1"/>
</dbReference>
<gene>
    <name evidence="2" type="ORF">DPQ33_17415</name>
</gene>
<dbReference type="InterPro" id="IPR041698">
    <property type="entry name" value="Methyltransf_25"/>
</dbReference>
<dbReference type="GO" id="GO:0008168">
    <property type="term" value="F:methyltransferase activity"/>
    <property type="evidence" value="ECO:0007669"/>
    <property type="project" value="UniProtKB-KW"/>
</dbReference>
<feature type="domain" description="Methyltransferase" evidence="1">
    <location>
        <begin position="81"/>
        <end position="170"/>
    </location>
</feature>
<dbReference type="SUPFAM" id="SSF53335">
    <property type="entry name" value="S-adenosyl-L-methionine-dependent methyltransferases"/>
    <property type="match status" value="1"/>
</dbReference>
<reference evidence="2 3" key="1">
    <citation type="submission" date="2018-06" db="EMBL/GenBank/DDBJ databases">
        <title>Complete genome of Desulfovibrio indonesiensis P37SLT.</title>
        <authorList>
            <person name="Crispim J.S."/>
            <person name="Vidigal P.M.P."/>
            <person name="Silva L.C.F."/>
            <person name="Laguardia C.N."/>
            <person name="Araujo L.C."/>
            <person name="Dias R.S."/>
            <person name="Sousa M.P."/>
            <person name="Paula S.O."/>
            <person name="Silva C."/>
        </authorList>
    </citation>
    <scope>NUCLEOTIDE SEQUENCE [LARGE SCALE GENOMIC DNA]</scope>
    <source>
        <strain evidence="2 3">P37SLT</strain>
    </source>
</reference>
<keyword evidence="2" id="KW-0808">Transferase</keyword>
<organism evidence="2 3">
    <name type="scientific">Oceanidesulfovibrio indonesiensis</name>
    <dbReference type="NCBI Taxonomy" id="54767"/>
    <lineage>
        <taxon>Bacteria</taxon>
        <taxon>Pseudomonadati</taxon>
        <taxon>Thermodesulfobacteriota</taxon>
        <taxon>Desulfovibrionia</taxon>
        <taxon>Desulfovibrionales</taxon>
        <taxon>Desulfovibrionaceae</taxon>
        <taxon>Oceanidesulfovibrio</taxon>
    </lineage>
</organism>
<evidence type="ECO:0000313" key="2">
    <source>
        <dbReference type="EMBL" id="TVM14494.1"/>
    </source>
</evidence>
<dbReference type="RefSeq" id="WP_144304502.1">
    <property type="nucleotide sequence ID" value="NZ_QMIE01000024.1"/>
</dbReference>
<evidence type="ECO:0000259" key="1">
    <source>
        <dbReference type="Pfam" id="PF13649"/>
    </source>
</evidence>
<comment type="caution">
    <text evidence="2">The sequence shown here is derived from an EMBL/GenBank/DDBJ whole genome shotgun (WGS) entry which is preliminary data.</text>
</comment>
<keyword evidence="3" id="KW-1185">Reference proteome</keyword>
<keyword evidence="2" id="KW-0489">Methyltransferase</keyword>
<dbReference type="InterPro" id="IPR050723">
    <property type="entry name" value="CFA/CMAS"/>
</dbReference>